<sequence length="60" mass="6940">MYGFKVETSAIQAKIHGLKTYKFFVTLLNSMWGHTLKFGEISKDDYSAGERFMKKVIISF</sequence>
<organism evidence="1 2">
    <name type="scientific">Acinetobacter baumannii 6014059</name>
    <dbReference type="NCBI Taxonomy" id="525242"/>
    <lineage>
        <taxon>Bacteria</taxon>
        <taxon>Pseudomonadati</taxon>
        <taxon>Pseudomonadota</taxon>
        <taxon>Gammaproteobacteria</taxon>
        <taxon>Moraxellales</taxon>
        <taxon>Moraxellaceae</taxon>
        <taxon>Acinetobacter</taxon>
        <taxon>Acinetobacter calcoaceticus/baumannii complex</taxon>
    </lineage>
</organism>
<comment type="caution">
    <text evidence="1">The sequence shown here is derived from an EMBL/GenBank/DDBJ whole genome shotgun (WGS) entry which is preliminary data.</text>
</comment>
<dbReference type="AlphaFoldDB" id="A0A828SRT9"/>
<accession>A0A828SRT9</accession>
<evidence type="ECO:0000313" key="1">
    <source>
        <dbReference type="EMBL" id="EGJ69152.1"/>
    </source>
</evidence>
<dbReference type="EMBL" id="ACYS02000024">
    <property type="protein sequence ID" value="EGJ69152.1"/>
    <property type="molecule type" value="Genomic_DNA"/>
</dbReference>
<evidence type="ECO:0000313" key="2">
    <source>
        <dbReference type="Proteomes" id="UP000003204"/>
    </source>
</evidence>
<gene>
    <name evidence="1" type="ORF">HMPREF0022_01060</name>
</gene>
<dbReference type="Proteomes" id="UP000003204">
    <property type="component" value="Unassembled WGS sequence"/>
</dbReference>
<name>A0A828SRT9_ACIBA</name>
<protein>
    <submittedName>
        <fullName evidence="1">Uncharacterized protein</fullName>
    </submittedName>
</protein>
<reference evidence="1 2" key="1">
    <citation type="submission" date="2011-04" db="EMBL/GenBank/DDBJ databases">
        <authorList>
            <person name="Weinstock G."/>
            <person name="Sodergren E."/>
            <person name="Clifton S."/>
            <person name="Fulton L."/>
            <person name="Fulton B."/>
            <person name="Courtney L."/>
            <person name="Fronick C."/>
            <person name="Harrison M."/>
            <person name="Strong C."/>
            <person name="Farmer C."/>
            <person name="Delahaunty K."/>
            <person name="Markovic C."/>
            <person name="Hall O."/>
            <person name="Minx P."/>
            <person name="Tomlinson C."/>
            <person name="Mitreva M."/>
            <person name="Hou S."/>
            <person name="Chen J."/>
            <person name="Wollam A."/>
            <person name="Pepin K.H."/>
            <person name="Johnson M."/>
            <person name="Bhonagiri V."/>
            <person name="Zhang X."/>
            <person name="Suruliraj S."/>
            <person name="Warren W."/>
            <person name="Chinwalla A."/>
            <person name="Mardis E.R."/>
            <person name="Wilson R.K."/>
        </authorList>
    </citation>
    <scope>NUCLEOTIDE SEQUENCE [LARGE SCALE GENOMIC DNA]</scope>
    <source>
        <strain evidence="1 2">6014059</strain>
    </source>
</reference>
<proteinExistence type="predicted"/>